<feature type="compositionally biased region" description="Low complexity" evidence="1">
    <location>
        <begin position="26"/>
        <end position="43"/>
    </location>
</feature>
<dbReference type="HOGENOM" id="CLU_419182_0_0_1"/>
<sequence>MADRGRGTPSRGSASRYRVNKNSYSRTGRGNTTTGQNTTRDSFLNTVVGNSATSSSSNSRAGLFASSFEASTAVSRPPREPGQKLYLFGWMMKQFNDAEAMRKNPAHQTHQQSVDTMDVDSIPNRAADRFRAIRRSRRPNQVPDSAFEQFLPPDALLLLRQTAEPEYFGLPRDEQPEQFQGEDLGQFQDADSRLVEDQLPVPDPISGEFPAAPVPNSNSMLVSPEAKELAAAAGLPECGIDRFPFLKNVLETNGLPLSRRSSIESLLLSAILDPLRKVVVEAQWGQAKISGMVGGMAAVGPFMGDRNEMWNNIRQYVEPIWKAVYEHETEGKEIPLTDDFKTAQEYIRDAVSNGEKKHALAFGPPGESIHVYNEAAAKQGLLMIQGRMMDWVLIHKNRAEQGHKKLQAAITGILQHPKVKDPVDQQAPETSGLRSLASLASVLLSNLPQVLDSLLRIMDFMVSNANRVMSDSRSGTELPQAGRESNARAKNVMYHNARIMESVVIDAVFPCFVVRCLREFKRHYLPSFAFFDGNAEEWWSVMQDLHFVLLQIFHIDLDDPLACLPTGVELEEHSNLRVHVQDPFNNVDATERSDPLPSTDEADLPPDWLDPVYESLYGAATDEDNRNTLREALRVELPKPTEEEERHLIDYSGL</sequence>
<gene>
    <name evidence="2" type="ORF">PV04_03892</name>
</gene>
<name>A0A0D2FTK1_9EURO</name>
<feature type="region of interest" description="Disordered" evidence="1">
    <location>
        <begin position="1"/>
        <end position="43"/>
    </location>
</feature>
<proteinExistence type="predicted"/>
<dbReference type="EMBL" id="KN846957">
    <property type="protein sequence ID" value="KIW71758.1"/>
    <property type="molecule type" value="Genomic_DNA"/>
</dbReference>
<accession>A0A0D2FTK1</accession>
<dbReference type="AlphaFoldDB" id="A0A0D2FTK1"/>
<organism evidence="2 3">
    <name type="scientific">Phialophora macrospora</name>
    <dbReference type="NCBI Taxonomy" id="1851006"/>
    <lineage>
        <taxon>Eukaryota</taxon>
        <taxon>Fungi</taxon>
        <taxon>Dikarya</taxon>
        <taxon>Ascomycota</taxon>
        <taxon>Pezizomycotina</taxon>
        <taxon>Eurotiomycetes</taxon>
        <taxon>Chaetothyriomycetidae</taxon>
        <taxon>Chaetothyriales</taxon>
        <taxon>Herpotrichiellaceae</taxon>
        <taxon>Phialophora</taxon>
    </lineage>
</organism>
<evidence type="ECO:0000256" key="1">
    <source>
        <dbReference type="SAM" id="MobiDB-lite"/>
    </source>
</evidence>
<evidence type="ECO:0000313" key="3">
    <source>
        <dbReference type="Proteomes" id="UP000054266"/>
    </source>
</evidence>
<protein>
    <submittedName>
        <fullName evidence="2">Uncharacterized protein</fullName>
    </submittedName>
</protein>
<evidence type="ECO:0000313" key="2">
    <source>
        <dbReference type="EMBL" id="KIW71758.1"/>
    </source>
</evidence>
<reference evidence="2 3" key="1">
    <citation type="submission" date="2015-01" db="EMBL/GenBank/DDBJ databases">
        <title>The Genome Sequence of Capronia semiimmersa CBS27337.</title>
        <authorList>
            <consortium name="The Broad Institute Genomics Platform"/>
            <person name="Cuomo C."/>
            <person name="de Hoog S."/>
            <person name="Gorbushina A."/>
            <person name="Stielow B."/>
            <person name="Teixiera M."/>
            <person name="Abouelleil A."/>
            <person name="Chapman S.B."/>
            <person name="Priest M."/>
            <person name="Young S.K."/>
            <person name="Wortman J."/>
            <person name="Nusbaum C."/>
            <person name="Birren B."/>
        </authorList>
    </citation>
    <scope>NUCLEOTIDE SEQUENCE [LARGE SCALE GENOMIC DNA]</scope>
    <source>
        <strain evidence="2 3">CBS 27337</strain>
    </source>
</reference>
<dbReference type="Proteomes" id="UP000054266">
    <property type="component" value="Unassembled WGS sequence"/>
</dbReference>
<feature type="region of interest" description="Disordered" evidence="1">
    <location>
        <begin position="586"/>
        <end position="607"/>
    </location>
</feature>
<keyword evidence="3" id="KW-1185">Reference proteome</keyword>